<feature type="non-terminal residue" evidence="1">
    <location>
        <position position="1"/>
    </location>
</feature>
<reference evidence="1" key="1">
    <citation type="submission" date="2023-05" db="EMBL/GenBank/DDBJ databases">
        <title>Cataloging the Phylogenetic Diversity of Human Bladder Bacteria.</title>
        <authorList>
            <person name="Du J."/>
        </authorList>
    </citation>
    <scope>NUCLEOTIDE SEQUENCE</scope>
    <source>
        <strain evidence="1">UMB0765</strain>
    </source>
</reference>
<dbReference type="AlphaFoldDB" id="A0AAW6YQF2"/>
<dbReference type="Gene3D" id="2.60.40.2560">
    <property type="match status" value="1"/>
</dbReference>
<accession>A0AAW6YQF2</accession>
<dbReference type="Proteomes" id="UP001237917">
    <property type="component" value="Unassembled WGS sequence"/>
</dbReference>
<organism evidence="1 2">
    <name type="scientific">Streptococcus pasteurianus</name>
    <dbReference type="NCBI Taxonomy" id="197614"/>
    <lineage>
        <taxon>Bacteria</taxon>
        <taxon>Bacillati</taxon>
        <taxon>Bacillota</taxon>
        <taxon>Bacilli</taxon>
        <taxon>Lactobacillales</taxon>
        <taxon>Streptococcaceae</taxon>
        <taxon>Streptococcus</taxon>
    </lineage>
</organism>
<protein>
    <submittedName>
        <fullName evidence="1">Uncharacterized protein</fullName>
    </submittedName>
</protein>
<gene>
    <name evidence="1" type="ORF">QP487_13135</name>
</gene>
<name>A0AAW6YQF2_9STRE</name>
<comment type="caution">
    <text evidence="1">The sequence shown here is derived from an EMBL/GenBank/DDBJ whole genome shotgun (WGS) entry which is preliminary data.</text>
</comment>
<dbReference type="EMBL" id="JASOPU010000448">
    <property type="protein sequence ID" value="MDK7294355.1"/>
    <property type="molecule type" value="Genomic_DNA"/>
</dbReference>
<evidence type="ECO:0000313" key="1">
    <source>
        <dbReference type="EMBL" id="MDK7294355.1"/>
    </source>
</evidence>
<proteinExistence type="predicted"/>
<sequence length="74" mass="8437">SDGESTSQRQAANEIEIYIDDLNHSYNEVADHFTITDDKSYTLSFETEPNKTARFKVVRDGKTILENRVKPGDD</sequence>
<evidence type="ECO:0000313" key="2">
    <source>
        <dbReference type="Proteomes" id="UP001237917"/>
    </source>
</evidence>
<dbReference type="Pfam" id="PF21160">
    <property type="entry name" value="PrkC-like_PASTA-like"/>
    <property type="match status" value="1"/>
</dbReference>